<organism evidence="7 8">
    <name type="scientific">Actinokineospora guangxiensis</name>
    <dbReference type="NCBI Taxonomy" id="1490288"/>
    <lineage>
        <taxon>Bacteria</taxon>
        <taxon>Bacillati</taxon>
        <taxon>Actinomycetota</taxon>
        <taxon>Actinomycetes</taxon>
        <taxon>Pseudonocardiales</taxon>
        <taxon>Pseudonocardiaceae</taxon>
        <taxon>Actinokineospora</taxon>
    </lineage>
</organism>
<feature type="transmembrane region" description="Helical" evidence="5">
    <location>
        <begin position="234"/>
        <end position="255"/>
    </location>
</feature>
<keyword evidence="3 5" id="KW-1133">Transmembrane helix</keyword>
<evidence type="ECO:0000256" key="1">
    <source>
        <dbReference type="ARBA" id="ARBA00004141"/>
    </source>
</evidence>
<comment type="subcellular location">
    <subcellularLocation>
        <location evidence="1">Membrane</location>
        <topology evidence="1">Multi-pass membrane protein</topology>
    </subcellularLocation>
</comment>
<evidence type="ECO:0000256" key="2">
    <source>
        <dbReference type="ARBA" id="ARBA00022692"/>
    </source>
</evidence>
<evidence type="ECO:0000256" key="4">
    <source>
        <dbReference type="ARBA" id="ARBA00023136"/>
    </source>
</evidence>
<proteinExistence type="predicted"/>
<feature type="transmembrane region" description="Helical" evidence="5">
    <location>
        <begin position="78"/>
        <end position="97"/>
    </location>
</feature>
<dbReference type="RefSeq" id="WP_378250622.1">
    <property type="nucleotide sequence ID" value="NZ_JBHSKF010000018.1"/>
</dbReference>
<dbReference type="EMBL" id="JBHSKF010000018">
    <property type="protein sequence ID" value="MFC5290727.1"/>
    <property type="molecule type" value="Genomic_DNA"/>
</dbReference>
<gene>
    <name evidence="7" type="ORF">ACFPM7_27055</name>
</gene>
<feature type="transmembrane region" description="Helical" evidence="5">
    <location>
        <begin position="157"/>
        <end position="178"/>
    </location>
</feature>
<feature type="domain" description="ABC-2 type transporter transmembrane" evidence="6">
    <location>
        <begin position="62"/>
        <end position="223"/>
    </location>
</feature>
<evidence type="ECO:0000256" key="5">
    <source>
        <dbReference type="SAM" id="Phobius"/>
    </source>
</evidence>
<comment type="caution">
    <text evidence="7">The sequence shown here is derived from an EMBL/GenBank/DDBJ whole genome shotgun (WGS) entry which is preliminary data.</text>
</comment>
<evidence type="ECO:0000313" key="8">
    <source>
        <dbReference type="Proteomes" id="UP001596157"/>
    </source>
</evidence>
<feature type="transmembrane region" description="Helical" evidence="5">
    <location>
        <begin position="430"/>
        <end position="452"/>
    </location>
</feature>
<feature type="transmembrane region" description="Helical" evidence="5">
    <location>
        <begin position="118"/>
        <end position="151"/>
    </location>
</feature>
<feature type="transmembrane region" description="Helical" evidence="5">
    <location>
        <begin position="292"/>
        <end position="311"/>
    </location>
</feature>
<keyword evidence="2 5" id="KW-0812">Transmembrane</keyword>
<accession>A0ABW0ETU5</accession>
<keyword evidence="8" id="KW-1185">Reference proteome</keyword>
<feature type="transmembrane region" description="Helical" evidence="5">
    <location>
        <begin position="383"/>
        <end position="410"/>
    </location>
</feature>
<reference evidence="8" key="1">
    <citation type="journal article" date="2019" name="Int. J. Syst. Evol. Microbiol.">
        <title>The Global Catalogue of Microorganisms (GCM) 10K type strain sequencing project: providing services to taxonomists for standard genome sequencing and annotation.</title>
        <authorList>
            <consortium name="The Broad Institute Genomics Platform"/>
            <consortium name="The Broad Institute Genome Sequencing Center for Infectious Disease"/>
            <person name="Wu L."/>
            <person name="Ma J."/>
        </authorList>
    </citation>
    <scope>NUCLEOTIDE SEQUENCE [LARGE SCALE GENOMIC DNA]</scope>
    <source>
        <strain evidence="8">CCUG 59778</strain>
    </source>
</reference>
<feature type="transmembrane region" description="Helical" evidence="5">
    <location>
        <begin position="497"/>
        <end position="519"/>
    </location>
</feature>
<protein>
    <submittedName>
        <fullName evidence="7">ABC transporter permease</fullName>
    </submittedName>
</protein>
<keyword evidence="4 5" id="KW-0472">Membrane</keyword>
<feature type="transmembrane region" description="Helical" evidence="5">
    <location>
        <begin position="340"/>
        <end position="362"/>
    </location>
</feature>
<name>A0ABW0ETU5_9PSEU</name>
<evidence type="ECO:0000313" key="7">
    <source>
        <dbReference type="EMBL" id="MFC5290727.1"/>
    </source>
</evidence>
<dbReference type="Pfam" id="PF01061">
    <property type="entry name" value="ABC2_membrane"/>
    <property type="match status" value="1"/>
</dbReference>
<sequence>MTGTWALVRLALRRDRVILPLWLLLLGFLPAAGIPAYEELFPDAASRAALAAGAGSNPSIAVLFGPAYDLSTAGGFTAWRFGMFTALFTALMAVFTVTRHTRAEEDSGRLELLGSAVVGRHAALAAGVITAGATSVGAGLLIAAALLGMGLAGGGALLFGLAIAGTGLVFTAVAATTAQLTEYSRSANGMATAVIGLTFLLRGVGDSTATATWLSWLSPLAWPQLAKPFLQDRWWVLLLPLGAALAIGALAFFLAPRRDLGAGFLPQRPGPADAAPSLAGPRGLAWRLQRGALIGWAAGFGVVGAIFGSLADGVADLFGSSVEMTEILTRMGGANALVDAFLTSMAGLFGMLAAVYGVQAVLRTRAEESAGRAEPVLTAGAGRLAWLGAGLAYALAGPAVLLLVSGLAMGAGHGLRTGDLGGASGQALEISLAQLPAVWVVAGAAALLFGLLPRLAVAGSWAVVAVVVLVTLFGPVVRVEQWVMNVSPFSHVHGDFAAGPLLALAGIAAALLAAGLAGFRRRDIG</sequence>
<dbReference type="Proteomes" id="UP001596157">
    <property type="component" value="Unassembled WGS sequence"/>
</dbReference>
<evidence type="ECO:0000259" key="6">
    <source>
        <dbReference type="Pfam" id="PF01061"/>
    </source>
</evidence>
<feature type="transmembrane region" description="Helical" evidence="5">
    <location>
        <begin position="190"/>
        <end position="214"/>
    </location>
</feature>
<evidence type="ECO:0000256" key="3">
    <source>
        <dbReference type="ARBA" id="ARBA00022989"/>
    </source>
</evidence>
<feature type="transmembrane region" description="Helical" evidence="5">
    <location>
        <begin position="459"/>
        <end position="477"/>
    </location>
</feature>
<dbReference type="InterPro" id="IPR013525">
    <property type="entry name" value="ABC2_TM"/>
</dbReference>